<dbReference type="GO" id="GO:0000155">
    <property type="term" value="F:phosphorelay sensor kinase activity"/>
    <property type="evidence" value="ECO:0007669"/>
    <property type="project" value="InterPro"/>
</dbReference>
<keyword evidence="3" id="KW-0597">Phosphoprotein</keyword>
<dbReference type="AlphaFoldDB" id="A0A368DYT4"/>
<dbReference type="PANTHER" id="PTHR45453:SF1">
    <property type="entry name" value="PHOSPHATE REGULON SENSOR PROTEIN PHOR"/>
    <property type="match status" value="1"/>
</dbReference>
<feature type="domain" description="Histidine kinase" evidence="8">
    <location>
        <begin position="121"/>
        <end position="344"/>
    </location>
</feature>
<dbReference type="GO" id="GO:0005886">
    <property type="term" value="C:plasma membrane"/>
    <property type="evidence" value="ECO:0007669"/>
    <property type="project" value="TreeGrafter"/>
</dbReference>
<dbReference type="Pfam" id="PF00512">
    <property type="entry name" value="HisKA"/>
    <property type="match status" value="1"/>
</dbReference>
<dbReference type="InterPro" id="IPR003661">
    <property type="entry name" value="HisK_dim/P_dom"/>
</dbReference>
<dbReference type="PANTHER" id="PTHR45453">
    <property type="entry name" value="PHOSPHATE REGULON SENSOR PROTEIN PHOR"/>
    <property type="match status" value="1"/>
</dbReference>
<evidence type="ECO:0000256" key="1">
    <source>
        <dbReference type="ARBA" id="ARBA00000085"/>
    </source>
</evidence>
<keyword evidence="4" id="KW-0808">Transferase</keyword>
<keyword evidence="6" id="KW-0902">Two-component regulatory system</keyword>
<comment type="catalytic activity">
    <reaction evidence="1">
        <text>ATP + protein L-histidine = ADP + protein N-phospho-L-histidine.</text>
        <dbReference type="EC" id="2.7.13.3"/>
    </reaction>
</comment>
<keyword evidence="7" id="KW-0472">Membrane</keyword>
<comment type="caution">
    <text evidence="9">The sequence shown here is derived from an EMBL/GenBank/DDBJ whole genome shotgun (WGS) entry which is preliminary data.</text>
</comment>
<accession>A0A368DYT4</accession>
<evidence type="ECO:0000313" key="9">
    <source>
        <dbReference type="EMBL" id="RCL76385.1"/>
    </source>
</evidence>
<dbReference type="GO" id="GO:0016036">
    <property type="term" value="P:cellular response to phosphate starvation"/>
    <property type="evidence" value="ECO:0007669"/>
    <property type="project" value="TreeGrafter"/>
</dbReference>
<name>A0A368DYT4_9PROT</name>
<dbReference type="InterPro" id="IPR003594">
    <property type="entry name" value="HATPase_dom"/>
</dbReference>
<dbReference type="FunFam" id="1.10.287.130:FF:000001">
    <property type="entry name" value="Two-component sensor histidine kinase"/>
    <property type="match status" value="1"/>
</dbReference>
<dbReference type="Proteomes" id="UP000252132">
    <property type="component" value="Unassembled WGS sequence"/>
</dbReference>
<reference evidence="9 10" key="1">
    <citation type="journal article" date="2018" name="Microbiome">
        <title>Fine metagenomic profile of the Mediterranean stratified and mixed water columns revealed by assembly and recruitment.</title>
        <authorList>
            <person name="Haro-Moreno J.M."/>
            <person name="Lopez-Perez M."/>
            <person name="De La Torre J.R."/>
            <person name="Picazo A."/>
            <person name="Camacho A."/>
            <person name="Rodriguez-Valera F."/>
        </authorList>
    </citation>
    <scope>NUCLEOTIDE SEQUENCE [LARGE SCALE GENOMIC DNA]</scope>
    <source>
        <strain evidence="9">MED-G55</strain>
    </source>
</reference>
<dbReference type="SUPFAM" id="SSF47384">
    <property type="entry name" value="Homodimeric domain of signal transducing histidine kinase"/>
    <property type="match status" value="1"/>
</dbReference>
<dbReference type="EC" id="2.7.13.3" evidence="2"/>
<protein>
    <recommendedName>
        <fullName evidence="2">histidine kinase</fullName>
        <ecNumber evidence="2">2.7.13.3</ecNumber>
    </recommendedName>
</protein>
<proteinExistence type="predicted"/>
<organism evidence="9 10">
    <name type="scientific">PS1 clade bacterium</name>
    <dbReference type="NCBI Taxonomy" id="2175152"/>
    <lineage>
        <taxon>Bacteria</taxon>
        <taxon>Pseudomonadati</taxon>
        <taxon>Pseudomonadota</taxon>
        <taxon>Alphaproteobacteria</taxon>
        <taxon>PS1 clade</taxon>
    </lineage>
</organism>
<dbReference type="Pfam" id="PF02518">
    <property type="entry name" value="HATPase_c"/>
    <property type="match status" value="1"/>
</dbReference>
<dbReference type="InterPro" id="IPR036890">
    <property type="entry name" value="HATPase_C_sf"/>
</dbReference>
<evidence type="ECO:0000259" key="8">
    <source>
        <dbReference type="PROSITE" id="PS50109"/>
    </source>
</evidence>
<dbReference type="Gene3D" id="3.30.565.10">
    <property type="entry name" value="Histidine kinase-like ATPase, C-terminal domain"/>
    <property type="match status" value="1"/>
</dbReference>
<evidence type="ECO:0000313" key="10">
    <source>
        <dbReference type="Proteomes" id="UP000252132"/>
    </source>
</evidence>
<dbReference type="InterPro" id="IPR050351">
    <property type="entry name" value="BphY/WalK/GraS-like"/>
</dbReference>
<dbReference type="CDD" id="cd00082">
    <property type="entry name" value="HisKA"/>
    <property type="match status" value="1"/>
</dbReference>
<dbReference type="InterPro" id="IPR036097">
    <property type="entry name" value="HisK_dim/P_sf"/>
</dbReference>
<evidence type="ECO:0000256" key="6">
    <source>
        <dbReference type="ARBA" id="ARBA00023012"/>
    </source>
</evidence>
<dbReference type="Gene3D" id="1.10.287.130">
    <property type="match status" value="1"/>
</dbReference>
<dbReference type="InterPro" id="IPR004358">
    <property type="entry name" value="Sig_transdc_His_kin-like_C"/>
</dbReference>
<dbReference type="FunFam" id="3.30.565.10:FF:000006">
    <property type="entry name" value="Sensor histidine kinase WalK"/>
    <property type="match status" value="1"/>
</dbReference>
<dbReference type="SMART" id="SM00387">
    <property type="entry name" value="HATPase_c"/>
    <property type="match status" value="1"/>
</dbReference>
<sequence length="345" mass="38714">MTTDPQKLFDNFDLLIDGGLILVDPNGEVVQANQAALNVLGARILNQPLEYYLRHPDINQALNSINEFGEASPLTYLRYDDVQHEYVVKFVPFPSDHCLVFMNDVTARFSFDKIRSEFVANVSHELRSPLTALTGFIETLQTTAADDPKARVEFLGIMQEEAARMQRLIDSLLSLSRVEAQEHLHPNDNVQMVDVINEVAGLTSYRAAQRGMNIELSNNLPQSLSPIVLGKKDELSEVLHNLLENAIKYGYEDSTVKIILETDELKKMMIISVVNSGEGIEEIHLPRLTERFYRVDKARTRKLGGTGLGLAIVKHIVNRHRGRLQITSDLGGETIFSVYFPIIGA</sequence>
<evidence type="ECO:0000256" key="5">
    <source>
        <dbReference type="ARBA" id="ARBA00022777"/>
    </source>
</evidence>
<dbReference type="PRINTS" id="PR00344">
    <property type="entry name" value="BCTRLSENSOR"/>
</dbReference>
<dbReference type="InterPro" id="IPR005467">
    <property type="entry name" value="His_kinase_dom"/>
</dbReference>
<evidence type="ECO:0000256" key="2">
    <source>
        <dbReference type="ARBA" id="ARBA00012438"/>
    </source>
</evidence>
<keyword evidence="5" id="KW-0418">Kinase</keyword>
<dbReference type="SMART" id="SM00388">
    <property type="entry name" value="HisKA"/>
    <property type="match status" value="1"/>
</dbReference>
<dbReference type="EMBL" id="QOQF01000021">
    <property type="protein sequence ID" value="RCL76385.1"/>
    <property type="molecule type" value="Genomic_DNA"/>
</dbReference>
<dbReference type="GO" id="GO:0004721">
    <property type="term" value="F:phosphoprotein phosphatase activity"/>
    <property type="evidence" value="ECO:0007669"/>
    <property type="project" value="TreeGrafter"/>
</dbReference>
<dbReference type="PROSITE" id="PS50109">
    <property type="entry name" value="HIS_KIN"/>
    <property type="match status" value="1"/>
</dbReference>
<evidence type="ECO:0000256" key="3">
    <source>
        <dbReference type="ARBA" id="ARBA00022553"/>
    </source>
</evidence>
<evidence type="ECO:0000256" key="7">
    <source>
        <dbReference type="ARBA" id="ARBA00023136"/>
    </source>
</evidence>
<evidence type="ECO:0000256" key="4">
    <source>
        <dbReference type="ARBA" id="ARBA00022679"/>
    </source>
</evidence>
<dbReference type="SUPFAM" id="SSF55874">
    <property type="entry name" value="ATPase domain of HSP90 chaperone/DNA topoisomerase II/histidine kinase"/>
    <property type="match status" value="1"/>
</dbReference>
<gene>
    <name evidence="9" type="ORF">DBW69_05285</name>
</gene>